<gene>
    <name evidence="1" type="ORF">M5D96_012823</name>
</gene>
<sequence length="28" mass="3296">MCALSTRDSWERKRKAACDQHVQCETEL</sequence>
<evidence type="ECO:0000313" key="1">
    <source>
        <dbReference type="EMBL" id="KAI8034409.1"/>
    </source>
</evidence>
<proteinExistence type="predicted"/>
<dbReference type="EMBL" id="JAMKOV010000074">
    <property type="protein sequence ID" value="KAI8034409.1"/>
    <property type="molecule type" value="Genomic_DNA"/>
</dbReference>
<reference evidence="1" key="1">
    <citation type="journal article" date="2023" name="Genome Biol. Evol.">
        <title>Long-read-based Genome Assembly of Drosophila gunungcola Reveals Fewer Chemosensory Genes in Flower-breeding Species.</title>
        <authorList>
            <person name="Negi A."/>
            <person name="Liao B.Y."/>
            <person name="Yeh S.D."/>
        </authorList>
    </citation>
    <scope>NUCLEOTIDE SEQUENCE</scope>
    <source>
        <strain evidence="1">Sukarami</strain>
    </source>
</reference>
<keyword evidence="2" id="KW-1185">Reference proteome</keyword>
<name>A0A9P9YDA8_9MUSC</name>
<dbReference type="Proteomes" id="UP001059596">
    <property type="component" value="Unassembled WGS sequence"/>
</dbReference>
<comment type="caution">
    <text evidence="1">The sequence shown here is derived from an EMBL/GenBank/DDBJ whole genome shotgun (WGS) entry which is preliminary data.</text>
</comment>
<dbReference type="AlphaFoldDB" id="A0A9P9YDA8"/>
<evidence type="ECO:0000313" key="2">
    <source>
        <dbReference type="Proteomes" id="UP001059596"/>
    </source>
</evidence>
<organism evidence="1 2">
    <name type="scientific">Drosophila gunungcola</name>
    <name type="common">fruit fly</name>
    <dbReference type="NCBI Taxonomy" id="103775"/>
    <lineage>
        <taxon>Eukaryota</taxon>
        <taxon>Metazoa</taxon>
        <taxon>Ecdysozoa</taxon>
        <taxon>Arthropoda</taxon>
        <taxon>Hexapoda</taxon>
        <taxon>Insecta</taxon>
        <taxon>Pterygota</taxon>
        <taxon>Neoptera</taxon>
        <taxon>Endopterygota</taxon>
        <taxon>Diptera</taxon>
        <taxon>Brachycera</taxon>
        <taxon>Muscomorpha</taxon>
        <taxon>Ephydroidea</taxon>
        <taxon>Drosophilidae</taxon>
        <taxon>Drosophila</taxon>
        <taxon>Sophophora</taxon>
    </lineage>
</organism>
<protein>
    <submittedName>
        <fullName evidence="1">Uncharacterized protein</fullName>
    </submittedName>
</protein>
<accession>A0A9P9YDA8</accession>